<protein>
    <submittedName>
        <fullName evidence="2">Uncharacterized protein</fullName>
    </submittedName>
</protein>
<feature type="transmembrane region" description="Helical" evidence="1">
    <location>
        <begin position="168"/>
        <end position="186"/>
    </location>
</feature>
<keyword evidence="1" id="KW-1133">Transmembrane helix</keyword>
<evidence type="ECO:0000256" key="1">
    <source>
        <dbReference type="SAM" id="Phobius"/>
    </source>
</evidence>
<comment type="caution">
    <text evidence="2">The sequence shown here is derived from an EMBL/GenBank/DDBJ whole genome shotgun (WGS) entry which is preliminary data.</text>
</comment>
<keyword evidence="1" id="KW-0472">Membrane</keyword>
<dbReference type="AlphaFoldDB" id="A0A2T2XKM1"/>
<evidence type="ECO:0000313" key="3">
    <source>
        <dbReference type="Proteomes" id="UP000242972"/>
    </source>
</evidence>
<name>A0A2T2XKM1_9FIRM</name>
<feature type="transmembrane region" description="Helical" evidence="1">
    <location>
        <begin position="103"/>
        <end position="124"/>
    </location>
</feature>
<dbReference type="EMBL" id="PXYW01000004">
    <property type="protein sequence ID" value="PSR35035.1"/>
    <property type="molecule type" value="Genomic_DNA"/>
</dbReference>
<sequence>MHRYILTVIVATAILLAIVAAGTATVVVTIPETGFFWDPLFWWSLGVACLAVPVASILWKTGTMVMVGVIATALLATSWITAIASAGGVFIRGGLPVHPLAPFTAAIVATMAMVVAWVTFSALGRQLSRSWTLPSRVLTALGYWVFIGAAFSNPWVHAWVAQFYEDMLAFPTTGLVALMDGAFYPAEIYHIILGISLGARSGNTH</sequence>
<accession>A0A2T2XKM1</accession>
<feature type="transmembrane region" description="Helical" evidence="1">
    <location>
        <begin position="66"/>
        <end position="91"/>
    </location>
</feature>
<proteinExistence type="predicted"/>
<keyword evidence="1" id="KW-0812">Transmembrane</keyword>
<feature type="transmembrane region" description="Helical" evidence="1">
    <location>
        <begin position="40"/>
        <end position="59"/>
    </location>
</feature>
<gene>
    <name evidence="2" type="ORF">C7B46_02440</name>
</gene>
<reference evidence="2 3" key="1">
    <citation type="journal article" date="2014" name="BMC Genomics">
        <title>Comparison of environmental and isolate Sulfobacillus genomes reveals diverse carbon, sulfur, nitrogen, and hydrogen metabolisms.</title>
        <authorList>
            <person name="Justice N.B."/>
            <person name="Norman A."/>
            <person name="Brown C.T."/>
            <person name="Singh A."/>
            <person name="Thomas B.C."/>
            <person name="Banfield J.F."/>
        </authorList>
    </citation>
    <scope>NUCLEOTIDE SEQUENCE [LARGE SCALE GENOMIC DNA]</scope>
    <source>
        <strain evidence="2">AMDSBA4</strain>
    </source>
</reference>
<feature type="transmembrane region" description="Helical" evidence="1">
    <location>
        <begin position="136"/>
        <end position="156"/>
    </location>
</feature>
<organism evidence="2 3">
    <name type="scientific">Sulfobacillus benefaciens</name>
    <dbReference type="NCBI Taxonomy" id="453960"/>
    <lineage>
        <taxon>Bacteria</taxon>
        <taxon>Bacillati</taxon>
        <taxon>Bacillota</taxon>
        <taxon>Clostridia</taxon>
        <taxon>Eubacteriales</taxon>
        <taxon>Clostridiales Family XVII. Incertae Sedis</taxon>
        <taxon>Sulfobacillus</taxon>
    </lineage>
</organism>
<evidence type="ECO:0000313" key="2">
    <source>
        <dbReference type="EMBL" id="PSR35035.1"/>
    </source>
</evidence>
<dbReference type="Proteomes" id="UP000242972">
    <property type="component" value="Unassembled WGS sequence"/>
</dbReference>